<feature type="binding site" evidence="9">
    <location>
        <position position="183"/>
    </location>
    <ligand>
        <name>substrate</name>
    </ligand>
</feature>
<dbReference type="HAMAP" id="MF_01038">
    <property type="entry name" value="GpmI"/>
    <property type="match status" value="1"/>
</dbReference>
<dbReference type="NCBIfam" id="TIGR01307">
    <property type="entry name" value="pgm_bpd_ind"/>
    <property type="match status" value="1"/>
</dbReference>
<dbReference type="InterPro" id="IPR036646">
    <property type="entry name" value="PGAM_B_sf"/>
</dbReference>
<feature type="binding site" evidence="9">
    <location>
        <position position="386"/>
    </location>
    <ligand>
        <name>Mn(2+)</name>
        <dbReference type="ChEBI" id="CHEBI:29035"/>
        <label>1</label>
    </ligand>
</feature>
<proteinExistence type="inferred from homology"/>
<evidence type="ECO:0000256" key="7">
    <source>
        <dbReference type="ARBA" id="ARBA00023211"/>
    </source>
</evidence>
<dbReference type="OrthoDB" id="9800863at2"/>
<dbReference type="EC" id="5.4.2.12" evidence="9 10"/>
<dbReference type="PIRSF" id="PIRSF001492">
    <property type="entry name" value="IPGAM"/>
    <property type="match status" value="1"/>
</dbReference>
<evidence type="ECO:0000256" key="10">
    <source>
        <dbReference type="NCBIfam" id="TIGR01307"/>
    </source>
</evidence>
<dbReference type="Gene3D" id="3.40.720.10">
    <property type="entry name" value="Alkaline Phosphatase, subunit A"/>
    <property type="match status" value="1"/>
</dbReference>
<dbReference type="InterPro" id="IPR011258">
    <property type="entry name" value="BPG-indep_PGM_N"/>
</dbReference>
<evidence type="ECO:0000313" key="11">
    <source>
        <dbReference type="EMBL" id="QEP35217.1"/>
    </source>
</evidence>
<dbReference type="Pfam" id="PF06415">
    <property type="entry name" value="iPGM_N"/>
    <property type="match status" value="1"/>
</dbReference>
<evidence type="ECO:0000256" key="3">
    <source>
        <dbReference type="ARBA" id="ARBA00004798"/>
    </source>
</evidence>
<feature type="binding site" evidence="9">
    <location>
        <position position="427"/>
    </location>
    <ligand>
        <name>Mn(2+)</name>
        <dbReference type="ChEBI" id="CHEBI:29035"/>
        <label>2</label>
    </ligand>
</feature>
<feature type="binding site" evidence="9">
    <location>
        <position position="61"/>
    </location>
    <ligand>
        <name>Mn(2+)</name>
        <dbReference type="ChEBI" id="CHEBI:29035"/>
        <label>2</label>
    </ligand>
</feature>
<feature type="binding site" evidence="9">
    <location>
        <position position="177"/>
    </location>
    <ligand>
        <name>substrate</name>
    </ligand>
</feature>
<feature type="active site" description="Phosphoserine intermediate" evidence="9">
    <location>
        <position position="61"/>
    </location>
</feature>
<dbReference type="Pfam" id="PF01676">
    <property type="entry name" value="Metalloenzyme"/>
    <property type="match status" value="1"/>
</dbReference>
<sequence>MSNKTILVITDGIGHNESTNYNAFATANTPTYDYLFENVPYSLIHTYGNYVGLPNGQMGNSEVGHMTIGSGRVLYQDLVKINLALEKNTLEKNEVIIKTLNDSNNIHLIGLLSDGGVHSHIDHIIGLAKIAKKNAKKVFIHIITDGRDVAPDCANKYIAQIENICDEDIKIGTISGRYYTMDRDNRWERVQKGYDAIAFATPKTTQNVTDYVSKSYKEEIFDEFIVPSAFEGYDGIEENDGIIFCNFRSDRMREISSVFAKKDFSEFKTINKNINIATMTQYDKNIPLPVIFPKETPKNTLAEVISNAGLNQLHTAETEKYAHVTFFFNGGVEEPVLNESRVLIPSPSVATYDLQPEMSAPQVGQTVRNAMDNNTDFIVVNFANGDMVGHTGVFEAGVKAVEAVDKELGLIIEKAKEKNYNLILTSDHGNCEMMRDEKGNTLTNHTVGDVYCFVMSEKVREVKTGSLNNIAPTVLKLMNLEIPSQMDEALI</sequence>
<comment type="cofactor">
    <cofactor evidence="9">
        <name>Mn(2+)</name>
        <dbReference type="ChEBI" id="CHEBI:29035"/>
    </cofactor>
    <text evidence="9">Binds 2 manganese ions per subunit.</text>
</comment>
<feature type="binding site" evidence="9">
    <location>
        <position position="390"/>
    </location>
    <ligand>
        <name>Mn(2+)</name>
        <dbReference type="ChEBI" id="CHEBI:29035"/>
        <label>1</label>
    </ligand>
</feature>
<gene>
    <name evidence="11" type="primary">pgm</name>
    <name evidence="9" type="synonym">gpmI</name>
    <name evidence="11" type="ORF">APAC_2151</name>
</gene>
<evidence type="ECO:0000313" key="12">
    <source>
        <dbReference type="Proteomes" id="UP000322726"/>
    </source>
</evidence>
<dbReference type="SUPFAM" id="SSF64158">
    <property type="entry name" value="2,3-Bisphosphoglycerate-independent phosphoglycerate mutase, substrate-binding domain"/>
    <property type="match status" value="1"/>
</dbReference>
<feature type="binding site" evidence="9">
    <location>
        <position position="11"/>
    </location>
    <ligand>
        <name>Mn(2+)</name>
        <dbReference type="ChEBI" id="CHEBI:29035"/>
        <label>2</label>
    </ligand>
</feature>
<dbReference type="InterPro" id="IPR017850">
    <property type="entry name" value="Alkaline_phosphatase_core_sf"/>
</dbReference>
<comment type="function">
    <text evidence="2 9">Catalyzes the interconversion of 2-phosphoglycerate and 3-phosphoglycerate.</text>
</comment>
<dbReference type="GO" id="GO:0006096">
    <property type="term" value="P:glycolytic process"/>
    <property type="evidence" value="ECO:0007669"/>
    <property type="project" value="UniProtKB-UniRule"/>
</dbReference>
<feature type="binding site" evidence="9">
    <location>
        <begin position="248"/>
        <end position="251"/>
    </location>
    <ligand>
        <name>substrate</name>
    </ligand>
</feature>
<dbReference type="InterPro" id="IPR005995">
    <property type="entry name" value="Pgm_bpd_ind"/>
</dbReference>
<keyword evidence="12" id="KW-1185">Reference proteome</keyword>
<feature type="binding site" evidence="9">
    <location>
        <position position="428"/>
    </location>
    <ligand>
        <name>Mn(2+)</name>
        <dbReference type="ChEBI" id="CHEBI:29035"/>
        <label>2</label>
    </ligand>
</feature>
<dbReference type="InterPro" id="IPR006124">
    <property type="entry name" value="Metalloenzyme"/>
</dbReference>
<feature type="binding site" evidence="9">
    <location>
        <begin position="147"/>
        <end position="148"/>
    </location>
    <ligand>
        <name>substrate</name>
    </ligand>
</feature>
<dbReference type="EMBL" id="CP035928">
    <property type="protein sequence ID" value="QEP35217.1"/>
    <property type="molecule type" value="Genomic_DNA"/>
</dbReference>
<dbReference type="GO" id="GO:0004619">
    <property type="term" value="F:phosphoglycerate mutase activity"/>
    <property type="evidence" value="ECO:0007669"/>
    <property type="project" value="UniProtKB-UniRule"/>
</dbReference>
<dbReference type="UniPathway" id="UPA00109">
    <property type="reaction ID" value="UER00186"/>
</dbReference>
<evidence type="ECO:0000256" key="1">
    <source>
        <dbReference type="ARBA" id="ARBA00000370"/>
    </source>
</evidence>
<feature type="binding site" evidence="9">
    <location>
        <position position="445"/>
    </location>
    <ligand>
        <name>Mn(2+)</name>
        <dbReference type="ChEBI" id="CHEBI:29035"/>
        <label>1</label>
    </ligand>
</feature>
<dbReference type="AlphaFoldDB" id="A0A5C2H8F8"/>
<evidence type="ECO:0000256" key="8">
    <source>
        <dbReference type="ARBA" id="ARBA00023235"/>
    </source>
</evidence>
<keyword evidence="6 9" id="KW-0324">Glycolysis</keyword>
<name>A0A5C2H8F8_9BACT</name>
<dbReference type="CDD" id="cd16010">
    <property type="entry name" value="iPGM"/>
    <property type="match status" value="1"/>
</dbReference>
<evidence type="ECO:0000256" key="4">
    <source>
        <dbReference type="ARBA" id="ARBA00008819"/>
    </source>
</evidence>
<keyword evidence="5 9" id="KW-0479">Metal-binding</keyword>
<dbReference type="GO" id="GO:0005829">
    <property type="term" value="C:cytosol"/>
    <property type="evidence" value="ECO:0007669"/>
    <property type="project" value="TreeGrafter"/>
</dbReference>
<comment type="pathway">
    <text evidence="3 9">Carbohydrate degradation; glycolysis; pyruvate from D-glyceraldehyde 3-phosphate: step 3/5.</text>
</comment>
<dbReference type="GO" id="GO:0006007">
    <property type="term" value="P:glucose catabolic process"/>
    <property type="evidence" value="ECO:0007669"/>
    <property type="project" value="InterPro"/>
</dbReference>
<comment type="subunit">
    <text evidence="9">Monomer.</text>
</comment>
<dbReference type="SUPFAM" id="SSF53649">
    <property type="entry name" value="Alkaline phosphatase-like"/>
    <property type="match status" value="1"/>
</dbReference>
<comment type="catalytic activity">
    <reaction evidence="1 9">
        <text>(2R)-2-phosphoglycerate = (2R)-3-phosphoglycerate</text>
        <dbReference type="Rhea" id="RHEA:15901"/>
        <dbReference type="ChEBI" id="CHEBI:58272"/>
        <dbReference type="ChEBI" id="CHEBI:58289"/>
        <dbReference type="EC" id="5.4.2.12"/>
    </reaction>
</comment>
<dbReference type="Proteomes" id="UP000322726">
    <property type="component" value="Chromosome"/>
</dbReference>
<organism evidence="11 12">
    <name type="scientific">Malaciobacter pacificus</name>
    <dbReference type="NCBI Taxonomy" id="1080223"/>
    <lineage>
        <taxon>Bacteria</taxon>
        <taxon>Pseudomonadati</taxon>
        <taxon>Campylobacterota</taxon>
        <taxon>Epsilonproteobacteria</taxon>
        <taxon>Campylobacterales</taxon>
        <taxon>Arcobacteraceae</taxon>
        <taxon>Malaciobacter</taxon>
    </lineage>
</organism>
<accession>A0A5C2H8F8</accession>
<dbReference type="FunFam" id="3.40.1450.10:FF:000002">
    <property type="entry name" value="2,3-bisphosphoglycerate-independent phosphoglycerate mutase"/>
    <property type="match status" value="1"/>
</dbReference>
<reference evidence="11 12" key="1">
    <citation type="submission" date="2019-09" db="EMBL/GenBank/DDBJ databases">
        <title>Complete genome sequencing of four Arcobacter species reveals a diverse suite of mobile elements.</title>
        <authorList>
            <person name="Miller W.G."/>
            <person name="Yee E."/>
            <person name="Bono J.L."/>
        </authorList>
    </citation>
    <scope>NUCLEOTIDE SEQUENCE [LARGE SCALE GENOMIC DNA]</scope>
    <source>
        <strain evidence="11 12">LMG 26638</strain>
    </source>
</reference>
<dbReference type="PANTHER" id="PTHR31637">
    <property type="entry name" value="2,3-BISPHOSPHOGLYCERATE-INDEPENDENT PHOSPHOGLYCERATE MUTASE"/>
    <property type="match status" value="1"/>
</dbReference>
<feature type="binding site" evidence="9">
    <location>
        <position position="118"/>
    </location>
    <ligand>
        <name>substrate</name>
    </ligand>
</feature>
<keyword evidence="7 9" id="KW-0464">Manganese</keyword>
<evidence type="ECO:0000256" key="2">
    <source>
        <dbReference type="ARBA" id="ARBA00002315"/>
    </source>
</evidence>
<evidence type="ECO:0000256" key="5">
    <source>
        <dbReference type="ARBA" id="ARBA00022723"/>
    </source>
</evidence>
<dbReference type="Gene3D" id="3.40.1450.10">
    <property type="entry name" value="BPG-independent phosphoglycerate mutase, domain B"/>
    <property type="match status" value="1"/>
</dbReference>
<reference evidence="12" key="2">
    <citation type="submission" date="2019-09" db="EMBL/GenBank/DDBJ databases">
        <title>Complete genome sequencing of four Arcobacter species reveals a diverse suite of mobile elements.</title>
        <authorList>
            <person name="On S.L.W."/>
            <person name="Miller W.G."/>
            <person name="Biggs P."/>
            <person name="Cornelius A."/>
            <person name="Vandamme P."/>
        </authorList>
    </citation>
    <scope>NUCLEOTIDE SEQUENCE [LARGE SCALE GENOMIC DNA]</scope>
    <source>
        <strain evidence="12">LMG 26638</strain>
    </source>
</reference>
<evidence type="ECO:0000256" key="9">
    <source>
        <dbReference type="HAMAP-Rule" id="MF_01038"/>
    </source>
</evidence>
<comment type="similarity">
    <text evidence="4 9">Belongs to the BPG-independent phosphoglycerate mutase family.</text>
</comment>
<feature type="binding site" evidence="9">
    <location>
        <position position="320"/>
    </location>
    <ligand>
        <name>substrate</name>
    </ligand>
</feature>
<evidence type="ECO:0000256" key="6">
    <source>
        <dbReference type="ARBA" id="ARBA00023152"/>
    </source>
</evidence>
<dbReference type="RefSeq" id="WP_130234116.1">
    <property type="nucleotide sequence ID" value="NZ_BMEF01000025.1"/>
</dbReference>
<keyword evidence="8 9" id="KW-0413">Isomerase</keyword>
<dbReference type="GO" id="GO:0030145">
    <property type="term" value="F:manganese ion binding"/>
    <property type="evidence" value="ECO:0007669"/>
    <property type="project" value="UniProtKB-UniRule"/>
</dbReference>
<reference evidence="11 12" key="3">
    <citation type="submission" date="2019-09" db="EMBL/GenBank/DDBJ databases">
        <title>Taxonomic note: a critical rebuttal of the proposed division of the genus Arcobacter into six genera, emended descriptions of Arcobacter anaerophilus and the genus Arcobacter, and an assessment of genus-level boundaries for Epsilonproteobacteria using in silico genomic comparator tools.</title>
        <authorList>
            <person name="On S.L.W."/>
            <person name="Miller W.G."/>
            <person name="Biggs P."/>
            <person name="Cornelius A."/>
            <person name="Vandamme P."/>
        </authorList>
    </citation>
    <scope>NUCLEOTIDE SEQUENCE [LARGE SCALE GENOMIC DNA]</scope>
    <source>
        <strain evidence="11 12">LMG 26638</strain>
    </source>
</reference>
<dbReference type="PANTHER" id="PTHR31637:SF0">
    <property type="entry name" value="2,3-BISPHOSPHOGLYCERATE-INDEPENDENT PHOSPHOGLYCERATE MUTASE"/>
    <property type="match status" value="1"/>
</dbReference>
<protein>
    <recommendedName>
        <fullName evidence="9 10">2,3-bisphosphoglycerate-independent phosphoglycerate mutase</fullName>
        <shortName evidence="9">BPG-independent PGAM</shortName>
        <shortName evidence="9">Phosphoglyceromutase</shortName>
        <shortName evidence="9">iPGM</shortName>
        <ecNumber evidence="9 10">5.4.2.12</ecNumber>
    </recommendedName>
</protein>
<dbReference type="KEGG" id="apai:APAC_2151"/>